<keyword evidence="3" id="KW-0274">FAD</keyword>
<protein>
    <submittedName>
        <fullName evidence="6">FAD-dependent oxidoreductase</fullName>
    </submittedName>
</protein>
<keyword evidence="2" id="KW-0285">Flavoprotein</keyword>
<dbReference type="Gene3D" id="3.50.50.60">
    <property type="entry name" value="FAD/NAD(P)-binding domain"/>
    <property type="match status" value="1"/>
</dbReference>
<dbReference type="Proteomes" id="UP000755667">
    <property type="component" value="Unassembled WGS sequence"/>
</dbReference>
<evidence type="ECO:0000259" key="5">
    <source>
        <dbReference type="Pfam" id="PF00890"/>
    </source>
</evidence>
<dbReference type="EMBL" id="JAFBXF010000017">
    <property type="protein sequence ID" value="MBM2419346.1"/>
    <property type="molecule type" value="Genomic_DNA"/>
</dbReference>
<evidence type="ECO:0000256" key="1">
    <source>
        <dbReference type="ARBA" id="ARBA00001974"/>
    </source>
</evidence>
<dbReference type="InterPro" id="IPR036188">
    <property type="entry name" value="FAD/NAD-bd_sf"/>
</dbReference>
<keyword evidence="9" id="KW-1185">Reference proteome</keyword>
<name>A0A9Q2S1P0_9RHOB</name>
<dbReference type="Pfam" id="PF00890">
    <property type="entry name" value="FAD_binding_2"/>
    <property type="match status" value="1"/>
</dbReference>
<organism evidence="6 8">
    <name type="scientific">Marivita cryptomonadis</name>
    <dbReference type="NCBI Taxonomy" id="505252"/>
    <lineage>
        <taxon>Bacteria</taxon>
        <taxon>Pseudomonadati</taxon>
        <taxon>Pseudomonadota</taxon>
        <taxon>Alphaproteobacteria</taxon>
        <taxon>Rhodobacterales</taxon>
        <taxon>Roseobacteraceae</taxon>
        <taxon>Marivita</taxon>
    </lineage>
</organism>
<accession>A0A9Q2S1P0</accession>
<evidence type="ECO:0000313" key="8">
    <source>
        <dbReference type="Proteomes" id="UP000755667"/>
    </source>
</evidence>
<dbReference type="RefSeq" id="WP_138487606.1">
    <property type="nucleotide sequence ID" value="NZ_JAFBWU010000017.1"/>
</dbReference>
<proteinExistence type="predicted"/>
<comment type="cofactor">
    <cofactor evidence="1">
        <name>FAD</name>
        <dbReference type="ChEBI" id="CHEBI:57692"/>
    </cofactor>
</comment>
<dbReference type="PANTHER" id="PTHR43400:SF7">
    <property type="entry name" value="FAD-DEPENDENT OXIDOREDUCTASE 2 FAD BINDING DOMAIN-CONTAINING PROTEIN"/>
    <property type="match status" value="1"/>
</dbReference>
<comment type="caution">
    <text evidence="6">The sequence shown here is derived from an EMBL/GenBank/DDBJ whole genome shotgun (WGS) entry which is preliminary data.</text>
</comment>
<evidence type="ECO:0000256" key="3">
    <source>
        <dbReference type="ARBA" id="ARBA00022827"/>
    </source>
</evidence>
<feature type="domain" description="FAD-dependent oxidoreductase 2 FAD-binding" evidence="5">
    <location>
        <begin position="5"/>
        <end position="437"/>
    </location>
</feature>
<dbReference type="SUPFAM" id="SSF56425">
    <property type="entry name" value="Succinate dehydrogenase/fumarate reductase flavoprotein, catalytic domain"/>
    <property type="match status" value="1"/>
</dbReference>
<dbReference type="Gene3D" id="3.90.700.10">
    <property type="entry name" value="Succinate dehydrogenase/fumarate reductase flavoprotein, catalytic domain"/>
    <property type="match status" value="1"/>
</dbReference>
<dbReference type="SUPFAM" id="SSF51905">
    <property type="entry name" value="FAD/NAD(P)-binding domain"/>
    <property type="match status" value="1"/>
</dbReference>
<evidence type="ECO:0000256" key="2">
    <source>
        <dbReference type="ARBA" id="ARBA00022630"/>
    </source>
</evidence>
<dbReference type="GO" id="GO:0016491">
    <property type="term" value="F:oxidoreductase activity"/>
    <property type="evidence" value="ECO:0007669"/>
    <property type="project" value="UniProtKB-KW"/>
</dbReference>
<dbReference type="InterPro" id="IPR050315">
    <property type="entry name" value="FAD-oxidoreductase_2"/>
</dbReference>
<dbReference type="InterPro" id="IPR003953">
    <property type="entry name" value="FAD-dep_OxRdtase_2_FAD-bd"/>
</dbReference>
<reference evidence="6 9" key="1">
    <citation type="submission" date="2021-01" db="EMBL/GenBank/DDBJ databases">
        <title>Diatom-associated Roseobacters Show Island Model of Population Structure.</title>
        <authorList>
            <person name="Qu L."/>
            <person name="Feng X."/>
            <person name="Chen Y."/>
            <person name="Li L."/>
            <person name="Wang X."/>
            <person name="Hu Z."/>
            <person name="Wang H."/>
            <person name="Luo H."/>
        </authorList>
    </citation>
    <scope>NUCLEOTIDE SEQUENCE</scope>
    <source>
        <strain evidence="7 9">CC28-63</strain>
        <strain evidence="6">CC28-69</strain>
    </source>
</reference>
<evidence type="ECO:0000256" key="4">
    <source>
        <dbReference type="ARBA" id="ARBA00023002"/>
    </source>
</evidence>
<sequence length="479" mass="50671">MPHFDLVIVGAGTSGMPCAIEAVAAGAKVCVIEQSDRPGGTLHVSLGQMSGAGTRLQAHAGIADDAVAHLADIERINGGTARRDLLHQTVPRQGSTIDWLMDHGFDMDPSCPAILHLHEAYTTARTYWGVNGGLSVLKVVQPLFENAMAQPNASMRYNTHATALLTEGGRVTGLCLESEGAQEAITANAVVLATGGYGGNARMFERLTGRPLVTAALATSTGSGIEMGQAVGGRLVGADKYLPTYAGIPENADGEKVLWRHMPALTPQQRQPWELHLASDGRRFVREDTPSVDEREHALLALPDLQFWCVFSDAIQRAAPPLLPGWTKEELQVAWSNRPDFVTADDPQALALATGMDPTHLTSSLTAYAAACNGDALDPMGRNHCPMPIAGSGLRAIRMHGMVLKTPAGLDVTDRLEVRGDKGIIPGLYAVGEAMGGAALSGQGFVSGMSVTPALTLGRWLGTELGRSLSSHFERGQQL</sequence>
<dbReference type="InterPro" id="IPR027477">
    <property type="entry name" value="Succ_DH/fumarate_Rdtase_cat_sf"/>
</dbReference>
<evidence type="ECO:0000313" key="7">
    <source>
        <dbReference type="EMBL" id="MBM2419346.1"/>
    </source>
</evidence>
<evidence type="ECO:0000313" key="6">
    <source>
        <dbReference type="EMBL" id="MBM2414675.1"/>
    </source>
</evidence>
<dbReference type="EMBL" id="JAFBXE010000017">
    <property type="protein sequence ID" value="MBM2414675.1"/>
    <property type="molecule type" value="Genomic_DNA"/>
</dbReference>
<dbReference type="PANTHER" id="PTHR43400">
    <property type="entry name" value="FUMARATE REDUCTASE"/>
    <property type="match status" value="1"/>
</dbReference>
<dbReference type="AlphaFoldDB" id="A0A9Q2S1P0"/>
<gene>
    <name evidence="6" type="ORF">JQX41_20325</name>
    <name evidence="7" type="ORF">JQX48_20345</name>
</gene>
<keyword evidence="4" id="KW-0560">Oxidoreductase</keyword>
<evidence type="ECO:0000313" key="9">
    <source>
        <dbReference type="Proteomes" id="UP000809440"/>
    </source>
</evidence>
<dbReference type="Proteomes" id="UP000809440">
    <property type="component" value="Unassembled WGS sequence"/>
</dbReference>